<dbReference type="AlphaFoldDB" id="A0A3L6MVA3"/>
<reference evidence="4 5" key="1">
    <citation type="journal article" date="2018" name="Sci. Rep.">
        <title>Characterisation of pathogen-specific regions and novel effector candidates in Fusarium oxysporum f. sp. cepae.</title>
        <authorList>
            <person name="Armitage A.D."/>
            <person name="Taylor A."/>
            <person name="Sobczyk M.K."/>
            <person name="Baxter L."/>
            <person name="Greenfield B.P."/>
            <person name="Bates H.J."/>
            <person name="Wilson F."/>
            <person name="Jackson A.C."/>
            <person name="Ott S."/>
            <person name="Harrison R.J."/>
            <person name="Clarkson J.P."/>
        </authorList>
    </citation>
    <scope>NUCLEOTIDE SEQUENCE [LARGE SCALE GENOMIC DNA]</scope>
    <source>
        <strain evidence="4 5">FoC_Fus2</strain>
    </source>
</reference>
<evidence type="ECO:0000259" key="3">
    <source>
        <dbReference type="Pfam" id="PF07727"/>
    </source>
</evidence>
<dbReference type="SUPFAM" id="SSF56672">
    <property type="entry name" value="DNA/RNA polymerases"/>
    <property type="match status" value="1"/>
</dbReference>
<dbReference type="InterPro" id="IPR043502">
    <property type="entry name" value="DNA/RNA_pol_sf"/>
</dbReference>
<evidence type="ECO:0000256" key="1">
    <source>
        <dbReference type="ARBA" id="ARBA00004173"/>
    </source>
</evidence>
<comment type="caution">
    <text evidence="4">The sequence shown here is derived from an EMBL/GenBank/DDBJ whole genome shotgun (WGS) entry which is preliminary data.</text>
</comment>
<dbReference type="EMBL" id="MRCU01000014">
    <property type="protein sequence ID" value="RKK08223.1"/>
    <property type="molecule type" value="Genomic_DNA"/>
</dbReference>
<feature type="domain" description="Reverse transcriptase Ty1/copia-type" evidence="3">
    <location>
        <begin position="2"/>
        <end position="164"/>
    </location>
</feature>
<evidence type="ECO:0000313" key="5">
    <source>
        <dbReference type="Proteomes" id="UP000270866"/>
    </source>
</evidence>
<dbReference type="Pfam" id="PF07727">
    <property type="entry name" value="RVT_2"/>
    <property type="match status" value="1"/>
</dbReference>
<protein>
    <recommendedName>
        <fullName evidence="3">Reverse transcriptase Ty1/copia-type domain-containing protein</fullName>
    </recommendedName>
</protein>
<evidence type="ECO:0000256" key="2">
    <source>
        <dbReference type="ARBA" id="ARBA00023128"/>
    </source>
</evidence>
<sequence length="247" mass="28995">MAITAKFDLENRQLDAINAFTNSYLDEDIHIKFPDGYERHGWILKLIKALYGLRRSPLLWQQDLTGTFKQLGLTLCTEDPCICRNNWITVFFFVDDIVLLYRKKDQLAADQMINSLKSRYQMKGLEHLQWFLGIRLLRDRPNRKLWLCQDSYAEAIAIRFKLDQTDHFKGSPFLTGRFQPNPQTATRDQVRLYQQKIGPTNYTAVMTRPDICHPAAKLAEFLINPSDHHQEAADRLIRYLYATRINE</sequence>
<gene>
    <name evidence="4" type="ORF">BFJ65_g16883</name>
</gene>
<accession>A0A3L6MVA3</accession>
<keyword evidence="2" id="KW-0496">Mitochondrion</keyword>
<name>A0A3L6MVA3_FUSOX</name>
<evidence type="ECO:0000313" key="4">
    <source>
        <dbReference type="EMBL" id="RKK08223.1"/>
    </source>
</evidence>
<dbReference type="GO" id="GO:0005739">
    <property type="term" value="C:mitochondrion"/>
    <property type="evidence" value="ECO:0007669"/>
    <property type="project" value="UniProtKB-SubCell"/>
</dbReference>
<organism evidence="4 5">
    <name type="scientific">Fusarium oxysporum f. sp. cepae</name>
    <dbReference type="NCBI Taxonomy" id="396571"/>
    <lineage>
        <taxon>Eukaryota</taxon>
        <taxon>Fungi</taxon>
        <taxon>Dikarya</taxon>
        <taxon>Ascomycota</taxon>
        <taxon>Pezizomycotina</taxon>
        <taxon>Sordariomycetes</taxon>
        <taxon>Hypocreomycetidae</taxon>
        <taxon>Hypocreales</taxon>
        <taxon>Nectriaceae</taxon>
        <taxon>Fusarium</taxon>
        <taxon>Fusarium oxysporum species complex</taxon>
    </lineage>
</organism>
<dbReference type="Proteomes" id="UP000270866">
    <property type="component" value="Unassembled WGS sequence"/>
</dbReference>
<dbReference type="InterPro" id="IPR013103">
    <property type="entry name" value="RVT_2"/>
</dbReference>
<proteinExistence type="predicted"/>
<comment type="subcellular location">
    <subcellularLocation>
        <location evidence="1">Mitochondrion</location>
    </subcellularLocation>
</comment>